<gene>
    <name evidence="1" type="ORF">ACCO45_002878</name>
</gene>
<sequence>MGVKSEKWSAPHGSVPKKERLQSEKGSASYGSFPKKGTGDRREFDFKICEIIMDTDEDDLVADFVSDLAKSVKRWSRLAELDECSVEQDRNTYVAKTATFFLNIMESGPKYLAGLAEEYMQEGHLYYVPPLMVFCIATLFGLNDAFHFMPHILGISINADFNLPRFMAAALPTIGMVFRWFSRKKTAPSVASRDKIRTATQLFERALADYKGKYDCMLTQLATIDGSTALTLLRDLA</sequence>
<dbReference type="EMBL" id="JBGNUJ010000003">
    <property type="protein sequence ID" value="KAL3961355.1"/>
    <property type="molecule type" value="Genomic_DNA"/>
</dbReference>
<name>A0ACC4E157_PURLI</name>
<accession>A0ACC4E157</accession>
<reference evidence="1" key="1">
    <citation type="submission" date="2024-12" db="EMBL/GenBank/DDBJ databases">
        <title>Comparative genomics and development of molecular markers within Purpureocillium lilacinum and among Purpureocillium species.</title>
        <authorList>
            <person name="Yeh Z.-Y."/>
            <person name="Ni N.-T."/>
            <person name="Lo P.-H."/>
            <person name="Mushyakhwo K."/>
            <person name="Lin C.-F."/>
            <person name="Nai Y.-S."/>
        </authorList>
    </citation>
    <scope>NUCLEOTIDE SEQUENCE</scope>
    <source>
        <strain evidence="1">NCHU-NPUST-175</strain>
    </source>
</reference>
<evidence type="ECO:0000313" key="2">
    <source>
        <dbReference type="Proteomes" id="UP001638806"/>
    </source>
</evidence>
<proteinExistence type="predicted"/>
<comment type="caution">
    <text evidence="1">The sequence shown here is derived from an EMBL/GenBank/DDBJ whole genome shotgun (WGS) entry which is preliminary data.</text>
</comment>
<keyword evidence="2" id="KW-1185">Reference proteome</keyword>
<protein>
    <submittedName>
        <fullName evidence="1">Uncharacterized protein</fullName>
    </submittedName>
</protein>
<dbReference type="Proteomes" id="UP001638806">
    <property type="component" value="Unassembled WGS sequence"/>
</dbReference>
<organism evidence="1 2">
    <name type="scientific">Purpureocillium lilacinum</name>
    <name type="common">Paecilomyces lilacinus</name>
    <dbReference type="NCBI Taxonomy" id="33203"/>
    <lineage>
        <taxon>Eukaryota</taxon>
        <taxon>Fungi</taxon>
        <taxon>Dikarya</taxon>
        <taxon>Ascomycota</taxon>
        <taxon>Pezizomycotina</taxon>
        <taxon>Sordariomycetes</taxon>
        <taxon>Hypocreomycetidae</taxon>
        <taxon>Hypocreales</taxon>
        <taxon>Ophiocordycipitaceae</taxon>
        <taxon>Purpureocillium</taxon>
    </lineage>
</organism>
<evidence type="ECO:0000313" key="1">
    <source>
        <dbReference type="EMBL" id="KAL3961355.1"/>
    </source>
</evidence>